<evidence type="ECO:0000313" key="2">
    <source>
        <dbReference type="Proteomes" id="UP000219612"/>
    </source>
</evidence>
<dbReference type="Proteomes" id="UP000219612">
    <property type="component" value="Unassembled WGS sequence"/>
</dbReference>
<organism evidence="1 2">
    <name type="scientific">Paractinoplanes atraurantiacus</name>
    <dbReference type="NCBI Taxonomy" id="1036182"/>
    <lineage>
        <taxon>Bacteria</taxon>
        <taxon>Bacillati</taxon>
        <taxon>Actinomycetota</taxon>
        <taxon>Actinomycetes</taxon>
        <taxon>Micromonosporales</taxon>
        <taxon>Micromonosporaceae</taxon>
        <taxon>Paractinoplanes</taxon>
    </lineage>
</organism>
<sequence>MLTDAQLTDSRSRGDERLRVGVRIGRPLLYPVEAGDLPPALPRSSTTRYVGALFAFDLDPAPAGYRYAAARFTVDLGAADVTAVVVHTGAEQLGVLADGIASPLGDRASRAAPASLLDRLRSREDRPPAWTTGVRSARFGWRYHDRRGATLLPRTYGVHALLETPAALGELSGAFEAELDLTGRVRRAVSTTERIPFTARMPGTATGKSAAVRLCMAADIVGYSDHGPEPAARLQHDLVRILQEGRSAAGVTPGQVTPQPQGDGQFTVLPVGLDEAAAVPRLIQGIAGALAARNAAAAAPAAGDRMRLRLALHRGLVREADNGWVGRAATAVHRLLDSAPLRAAVIEHPAADYVLGVPDVLFADVLSSGDDPPPAAFRPVTVDIPAKGFLERGWIFVPEPAA</sequence>
<keyword evidence="2" id="KW-1185">Reference proteome</keyword>
<proteinExistence type="predicted"/>
<dbReference type="EMBL" id="OBDY01000028">
    <property type="protein sequence ID" value="SNY65610.1"/>
    <property type="molecule type" value="Genomic_DNA"/>
</dbReference>
<protein>
    <submittedName>
        <fullName evidence="1">Uncharacterized protein</fullName>
    </submittedName>
</protein>
<reference evidence="1 2" key="1">
    <citation type="submission" date="2017-09" db="EMBL/GenBank/DDBJ databases">
        <authorList>
            <person name="Ehlers B."/>
            <person name="Leendertz F.H."/>
        </authorList>
    </citation>
    <scope>NUCLEOTIDE SEQUENCE [LARGE SCALE GENOMIC DNA]</scope>
    <source>
        <strain evidence="1 2">CGMCC 4.6857</strain>
    </source>
</reference>
<accession>A0A285JZ92</accession>
<gene>
    <name evidence="1" type="ORF">SAMN05421748_12886</name>
</gene>
<name>A0A285JZ92_9ACTN</name>
<dbReference type="AlphaFoldDB" id="A0A285JZ92"/>
<evidence type="ECO:0000313" key="1">
    <source>
        <dbReference type="EMBL" id="SNY65610.1"/>
    </source>
</evidence>